<dbReference type="InParanoid" id="A0A7C8MV44"/>
<keyword evidence="8" id="KW-0808">Transferase</keyword>
<dbReference type="GO" id="GO:0004588">
    <property type="term" value="F:orotate phosphoribosyltransferase activity"/>
    <property type="evidence" value="ECO:0007669"/>
    <property type="project" value="UniProtKB-EC"/>
</dbReference>
<evidence type="ECO:0000256" key="6">
    <source>
        <dbReference type="ARBA" id="ARBA00014769"/>
    </source>
</evidence>
<dbReference type="Proteomes" id="UP000481858">
    <property type="component" value="Unassembled WGS sequence"/>
</dbReference>
<dbReference type="UniPathway" id="UPA00070">
    <property type="reaction ID" value="UER00119"/>
</dbReference>
<evidence type="ECO:0000313" key="12">
    <source>
        <dbReference type="EMBL" id="KAF2971148.1"/>
    </source>
</evidence>
<protein>
    <recommendedName>
        <fullName evidence="6">Orotate phosphoribosyltransferase</fullName>
        <ecNumber evidence="5">2.4.2.10</ecNumber>
    </recommendedName>
</protein>
<comment type="caution">
    <text evidence="12">The sequence shown here is derived from an EMBL/GenBank/DDBJ whole genome shotgun (WGS) entry which is preliminary data.</text>
</comment>
<evidence type="ECO:0000256" key="3">
    <source>
        <dbReference type="ARBA" id="ARBA00006340"/>
    </source>
</evidence>
<dbReference type="Pfam" id="PF00156">
    <property type="entry name" value="Pribosyltran"/>
    <property type="match status" value="1"/>
</dbReference>
<reference evidence="12 13" key="1">
    <citation type="submission" date="2019-12" db="EMBL/GenBank/DDBJ databases">
        <title>Draft genome sequence of the ascomycete Xylaria multiplex DSM 110363.</title>
        <authorList>
            <person name="Buettner E."/>
            <person name="Kellner H."/>
        </authorList>
    </citation>
    <scope>NUCLEOTIDE SEQUENCE [LARGE SCALE GENOMIC DNA]</scope>
    <source>
        <strain evidence="12 13">DSM 110363</strain>
    </source>
</reference>
<dbReference type="GO" id="GO:0044205">
    <property type="term" value="P:'de novo' UMP biosynthetic process"/>
    <property type="evidence" value="ECO:0007669"/>
    <property type="project" value="UniProtKB-UniPathway"/>
</dbReference>
<name>A0A7C8MV44_9PEZI</name>
<comment type="subunit">
    <text evidence="4">Homodimer.</text>
</comment>
<evidence type="ECO:0000256" key="4">
    <source>
        <dbReference type="ARBA" id="ARBA00011738"/>
    </source>
</evidence>
<dbReference type="SUPFAM" id="SSF53271">
    <property type="entry name" value="PRTase-like"/>
    <property type="match status" value="1"/>
</dbReference>
<dbReference type="Gene3D" id="3.40.50.2020">
    <property type="match status" value="1"/>
</dbReference>
<dbReference type="CDD" id="cd06223">
    <property type="entry name" value="PRTases_typeI"/>
    <property type="match status" value="1"/>
</dbReference>
<dbReference type="NCBIfam" id="TIGR00336">
    <property type="entry name" value="pyrE"/>
    <property type="match status" value="1"/>
</dbReference>
<dbReference type="FunFam" id="3.40.50.2020:FF:000008">
    <property type="entry name" value="Orotate phosphoribosyltransferase"/>
    <property type="match status" value="1"/>
</dbReference>
<evidence type="ECO:0000256" key="10">
    <source>
        <dbReference type="ARBA" id="ARBA00049126"/>
    </source>
</evidence>
<evidence type="ECO:0000256" key="5">
    <source>
        <dbReference type="ARBA" id="ARBA00011971"/>
    </source>
</evidence>
<dbReference type="AlphaFoldDB" id="A0A7C8MV44"/>
<organism evidence="12 13">
    <name type="scientific">Xylaria multiplex</name>
    <dbReference type="NCBI Taxonomy" id="323545"/>
    <lineage>
        <taxon>Eukaryota</taxon>
        <taxon>Fungi</taxon>
        <taxon>Dikarya</taxon>
        <taxon>Ascomycota</taxon>
        <taxon>Pezizomycotina</taxon>
        <taxon>Sordariomycetes</taxon>
        <taxon>Xylariomycetidae</taxon>
        <taxon>Xylariales</taxon>
        <taxon>Xylariaceae</taxon>
        <taxon>Xylaria</taxon>
    </lineage>
</organism>
<dbReference type="InterPro" id="IPR023031">
    <property type="entry name" value="OPRT"/>
</dbReference>
<evidence type="ECO:0000256" key="2">
    <source>
        <dbReference type="ARBA" id="ARBA00004889"/>
    </source>
</evidence>
<evidence type="ECO:0000256" key="1">
    <source>
        <dbReference type="ARBA" id="ARBA00003769"/>
    </source>
</evidence>
<dbReference type="OrthoDB" id="5553476at2759"/>
<evidence type="ECO:0000256" key="9">
    <source>
        <dbReference type="ARBA" id="ARBA00022975"/>
    </source>
</evidence>
<dbReference type="PANTHER" id="PTHR46683:SF1">
    <property type="entry name" value="OROTATE PHOSPHORIBOSYLTRANSFERASE 1-RELATED"/>
    <property type="match status" value="1"/>
</dbReference>
<evidence type="ECO:0000259" key="11">
    <source>
        <dbReference type="Pfam" id="PF00156"/>
    </source>
</evidence>
<dbReference type="EMBL" id="WUBL01000016">
    <property type="protein sequence ID" value="KAF2971148.1"/>
    <property type="molecule type" value="Genomic_DNA"/>
</dbReference>
<accession>A0A7C8MV44</accession>
<sequence>MALPQYKQDFLRAAIDGGALRFGSYELKSKRISPYFFNAGDFFTLELHSPIADAYAHTVAAESPEFDVIFGPAYKGIPLAATVLYALGRIDFAKYRSVAYSYDRKEAKDHGEGGTIVGSPLKGKRVLIIDDVVSAGTAKRQAIDMIRAQGGTVVGIVVALDRQETLPDGDGKTSAIGQLRKEYDIPILAIIKLDDIIAAGVKGVISDPDVIKRIEEYRAKYGASEFFRNLSPKTRIGVGLGLVVWGVVGLQLSDRAEERYFKPTEEDRDRLWQMAPRITTVDRNSGVKDGATTTIADEDS</sequence>
<keyword evidence="9" id="KW-0665">Pyrimidine biosynthesis</keyword>
<proteinExistence type="inferred from homology"/>
<dbReference type="PANTHER" id="PTHR46683">
    <property type="entry name" value="OROTATE PHOSPHORIBOSYLTRANSFERASE 1-RELATED"/>
    <property type="match status" value="1"/>
</dbReference>
<dbReference type="FunCoup" id="A0A7C8MV44">
    <property type="interactions" value="194"/>
</dbReference>
<gene>
    <name evidence="12" type="ORF">GQX73_g2471</name>
</gene>
<dbReference type="HAMAP" id="MF_01208">
    <property type="entry name" value="PyrE"/>
    <property type="match status" value="1"/>
</dbReference>
<comment type="pathway">
    <text evidence="2">Pyrimidine metabolism; UMP biosynthesis via de novo pathway; UMP from orotate: step 1/2.</text>
</comment>
<comment type="function">
    <text evidence="1">Catalyzes the transfer of a ribosyl phosphate group from 5-phosphoribose 1-diphosphate to orotate, leading to the formation of orotidine monophosphate (OMP).</text>
</comment>
<dbReference type="InterPro" id="IPR004467">
    <property type="entry name" value="Or_phspho_trans_dom"/>
</dbReference>
<evidence type="ECO:0000256" key="7">
    <source>
        <dbReference type="ARBA" id="ARBA00022676"/>
    </source>
</evidence>
<dbReference type="GO" id="GO:0005737">
    <property type="term" value="C:cytoplasm"/>
    <property type="evidence" value="ECO:0007669"/>
    <property type="project" value="TreeGrafter"/>
</dbReference>
<keyword evidence="13" id="KW-1185">Reference proteome</keyword>
<feature type="domain" description="Phosphoribosyltransferase" evidence="11">
    <location>
        <begin position="65"/>
        <end position="166"/>
    </location>
</feature>
<evidence type="ECO:0000313" key="13">
    <source>
        <dbReference type="Proteomes" id="UP000481858"/>
    </source>
</evidence>
<evidence type="ECO:0000256" key="8">
    <source>
        <dbReference type="ARBA" id="ARBA00022679"/>
    </source>
</evidence>
<dbReference type="EC" id="2.4.2.10" evidence="5"/>
<keyword evidence="7" id="KW-0328">Glycosyltransferase</keyword>
<dbReference type="GO" id="GO:0006207">
    <property type="term" value="P:'de novo' pyrimidine nucleobase biosynthetic process"/>
    <property type="evidence" value="ECO:0007669"/>
    <property type="project" value="TreeGrafter"/>
</dbReference>
<dbReference type="InterPro" id="IPR029057">
    <property type="entry name" value="PRTase-like"/>
</dbReference>
<dbReference type="GO" id="GO:0046132">
    <property type="term" value="P:pyrimidine ribonucleoside biosynthetic process"/>
    <property type="evidence" value="ECO:0007669"/>
    <property type="project" value="TreeGrafter"/>
</dbReference>
<comment type="similarity">
    <text evidence="3">Belongs to the purine/pyrimidine phosphoribosyltransferase family. PyrE subfamily.</text>
</comment>
<dbReference type="InterPro" id="IPR000836">
    <property type="entry name" value="PRTase_dom"/>
</dbReference>
<comment type="catalytic activity">
    <reaction evidence="10">
        <text>orotidine 5'-phosphate + diphosphate = orotate + 5-phospho-alpha-D-ribose 1-diphosphate</text>
        <dbReference type="Rhea" id="RHEA:10380"/>
        <dbReference type="ChEBI" id="CHEBI:30839"/>
        <dbReference type="ChEBI" id="CHEBI:33019"/>
        <dbReference type="ChEBI" id="CHEBI:57538"/>
        <dbReference type="ChEBI" id="CHEBI:58017"/>
        <dbReference type="EC" id="2.4.2.10"/>
    </reaction>
</comment>